<feature type="transmembrane region" description="Helical" evidence="7">
    <location>
        <begin position="364"/>
        <end position="385"/>
    </location>
</feature>
<comment type="subcellular location">
    <subcellularLocation>
        <location evidence="1">Membrane</location>
        <topology evidence="1">Multi-pass membrane protein</topology>
    </subcellularLocation>
</comment>
<sequence>MTSGQPVSDGGGGLLRRKPIDEITDETDTGGGGAGLARSLGLWQLTAIGVGGIIGAGIFALAGAVANQTAGPAVLFSFLIAGVASAAAALSYAEFAGMIPRAGSAYTYGYVVLGELVAWFIGWDLLLEYTAIVAVVAIGISGYFGFLVGQIGIELPAWMLGAPGTGEGRVVDLFAVLLCLLIAFLLNLGIKSAARFETFVVVLKVAVVLLVVLVGFFYIDTANYTPFFPFGVTGALTGAATVFFAVFGYDAMSTAAEESRDATRHMPRAILYSLGISMVLYVLATLVLTGMQHYTEIDPESGFSSAFASVGLSGLASVIAVGAIVGILTVMFTFMLGVTRVWYAMSRDGLLPAWFAKVHPVRRVPSRVTWIVGVASAVIAGFLPIREAAELTNIGILLAFVVVCIAVIVLRYRRPDAPRTFRLPGMPLVPAIGVIFSVWLITFLAPETWLRFAVWFLLGLLIYFAYSRRHSLLARRNGR</sequence>
<reference evidence="8 9" key="1">
    <citation type="submission" date="2019-12" db="EMBL/GenBank/DDBJ databases">
        <title>Whole genome sequencing of endophytic Actinobacterium Micromonospora sp. MPMI6T.</title>
        <authorList>
            <person name="Evv R."/>
            <person name="Podile A.R."/>
        </authorList>
    </citation>
    <scope>NUCLEOTIDE SEQUENCE [LARGE SCALE GENOMIC DNA]</scope>
    <source>
        <strain evidence="8 9">MPMI6</strain>
    </source>
</reference>
<feature type="transmembrane region" description="Helical" evidence="7">
    <location>
        <begin position="449"/>
        <end position="466"/>
    </location>
</feature>
<evidence type="ECO:0000256" key="2">
    <source>
        <dbReference type="ARBA" id="ARBA00022448"/>
    </source>
</evidence>
<keyword evidence="2" id="KW-0813">Transport</keyword>
<dbReference type="PANTHER" id="PTHR43243:SF4">
    <property type="entry name" value="CATIONIC AMINO ACID TRANSPORTER 4"/>
    <property type="match status" value="1"/>
</dbReference>
<protein>
    <submittedName>
        <fullName evidence="8">Amino acid permease</fullName>
    </submittedName>
</protein>
<evidence type="ECO:0000256" key="7">
    <source>
        <dbReference type="SAM" id="Phobius"/>
    </source>
</evidence>
<dbReference type="InterPro" id="IPR002293">
    <property type="entry name" value="AA/rel_permease1"/>
</dbReference>
<feature type="transmembrane region" description="Helical" evidence="7">
    <location>
        <begin position="225"/>
        <end position="249"/>
    </location>
</feature>
<feature type="transmembrane region" description="Helical" evidence="7">
    <location>
        <begin position="129"/>
        <end position="153"/>
    </location>
</feature>
<dbReference type="Pfam" id="PF13520">
    <property type="entry name" value="AA_permease_2"/>
    <property type="match status" value="1"/>
</dbReference>
<dbReference type="RefSeq" id="WP_208816262.1">
    <property type="nucleotide sequence ID" value="NZ_WVUH01000285.1"/>
</dbReference>
<comment type="caution">
    <text evidence="8">The sequence shown here is derived from an EMBL/GenBank/DDBJ whole genome shotgun (WGS) entry which is preliminary data.</text>
</comment>
<dbReference type="Gene3D" id="1.20.1740.10">
    <property type="entry name" value="Amino acid/polyamine transporter I"/>
    <property type="match status" value="1"/>
</dbReference>
<keyword evidence="5 7" id="KW-0472">Membrane</keyword>
<name>A0ABS3VXX2_MICEH</name>
<keyword evidence="4 7" id="KW-1133">Transmembrane helix</keyword>
<dbReference type="PANTHER" id="PTHR43243">
    <property type="entry name" value="INNER MEMBRANE TRANSPORTER YGJI-RELATED"/>
    <property type="match status" value="1"/>
</dbReference>
<organism evidence="8 9">
    <name type="scientific">Micromonospora echinofusca</name>
    <dbReference type="NCBI Taxonomy" id="47858"/>
    <lineage>
        <taxon>Bacteria</taxon>
        <taxon>Bacillati</taxon>
        <taxon>Actinomycetota</taxon>
        <taxon>Actinomycetes</taxon>
        <taxon>Micromonosporales</taxon>
        <taxon>Micromonosporaceae</taxon>
        <taxon>Micromonospora</taxon>
    </lineage>
</organism>
<feature type="transmembrane region" description="Helical" evidence="7">
    <location>
        <begin position="314"/>
        <end position="343"/>
    </location>
</feature>
<evidence type="ECO:0000256" key="4">
    <source>
        <dbReference type="ARBA" id="ARBA00022989"/>
    </source>
</evidence>
<dbReference type="PIRSF" id="PIRSF006060">
    <property type="entry name" value="AA_transporter"/>
    <property type="match status" value="1"/>
</dbReference>
<feature type="transmembrane region" description="Helical" evidence="7">
    <location>
        <begin position="424"/>
        <end position="443"/>
    </location>
</feature>
<keyword evidence="9" id="KW-1185">Reference proteome</keyword>
<evidence type="ECO:0000313" key="8">
    <source>
        <dbReference type="EMBL" id="MBO4209293.1"/>
    </source>
</evidence>
<keyword evidence="3 7" id="KW-0812">Transmembrane</keyword>
<evidence type="ECO:0000256" key="3">
    <source>
        <dbReference type="ARBA" id="ARBA00022692"/>
    </source>
</evidence>
<gene>
    <name evidence="8" type="ORF">GSF22_25340</name>
</gene>
<feature type="region of interest" description="Disordered" evidence="6">
    <location>
        <begin position="1"/>
        <end position="32"/>
    </location>
</feature>
<feature type="transmembrane region" description="Helical" evidence="7">
    <location>
        <begin position="270"/>
        <end position="294"/>
    </location>
</feature>
<feature type="transmembrane region" description="Helical" evidence="7">
    <location>
        <begin position="105"/>
        <end position="122"/>
    </location>
</feature>
<accession>A0ABS3VXX2</accession>
<dbReference type="EMBL" id="WVUH01000285">
    <property type="protein sequence ID" value="MBO4209293.1"/>
    <property type="molecule type" value="Genomic_DNA"/>
</dbReference>
<dbReference type="Proteomes" id="UP000823521">
    <property type="component" value="Unassembled WGS sequence"/>
</dbReference>
<proteinExistence type="predicted"/>
<feature type="transmembrane region" description="Helical" evidence="7">
    <location>
        <begin position="173"/>
        <end position="190"/>
    </location>
</feature>
<evidence type="ECO:0000256" key="6">
    <source>
        <dbReference type="SAM" id="MobiDB-lite"/>
    </source>
</evidence>
<evidence type="ECO:0000256" key="5">
    <source>
        <dbReference type="ARBA" id="ARBA00023136"/>
    </source>
</evidence>
<evidence type="ECO:0000256" key="1">
    <source>
        <dbReference type="ARBA" id="ARBA00004141"/>
    </source>
</evidence>
<feature type="transmembrane region" description="Helical" evidence="7">
    <location>
        <begin position="199"/>
        <end position="219"/>
    </location>
</feature>
<feature type="transmembrane region" description="Helical" evidence="7">
    <location>
        <begin position="73"/>
        <end position="93"/>
    </location>
</feature>
<feature type="transmembrane region" description="Helical" evidence="7">
    <location>
        <begin position="391"/>
        <end position="412"/>
    </location>
</feature>
<feature type="transmembrane region" description="Helical" evidence="7">
    <location>
        <begin position="42"/>
        <end position="66"/>
    </location>
</feature>
<evidence type="ECO:0000313" key="9">
    <source>
        <dbReference type="Proteomes" id="UP000823521"/>
    </source>
</evidence>